<dbReference type="EMBL" id="JBHTHY010000003">
    <property type="protein sequence ID" value="MFD0796866.1"/>
    <property type="molecule type" value="Genomic_DNA"/>
</dbReference>
<evidence type="ECO:0000313" key="2">
    <source>
        <dbReference type="Proteomes" id="UP001597012"/>
    </source>
</evidence>
<organism evidence="1 2">
    <name type="scientific">Maribacter chungangensis</name>
    <dbReference type="NCBI Taxonomy" id="1069117"/>
    <lineage>
        <taxon>Bacteria</taxon>
        <taxon>Pseudomonadati</taxon>
        <taxon>Bacteroidota</taxon>
        <taxon>Flavobacteriia</taxon>
        <taxon>Flavobacteriales</taxon>
        <taxon>Flavobacteriaceae</taxon>
        <taxon>Maribacter</taxon>
    </lineage>
</organism>
<gene>
    <name evidence="1" type="ORF">ACFQZJ_05305</name>
</gene>
<sequence length="114" mass="12752">MNYDKKSIRAIQNTENGETSEETIFEYRQSGDILTSEYRGGQIRKGHLVGLVSKDGAIEMRYHQVNTKGELMTGICFSKPLIMDNGAIQLHETWQWTSGGNSGGISILEELMPN</sequence>
<evidence type="ECO:0000313" key="1">
    <source>
        <dbReference type="EMBL" id="MFD0796866.1"/>
    </source>
</evidence>
<accession>A0ABW3B1Y1</accession>
<dbReference type="RefSeq" id="WP_379932816.1">
    <property type="nucleotide sequence ID" value="NZ_JBHTHY010000003.1"/>
</dbReference>
<dbReference type="Pfam" id="PF26421">
    <property type="entry name" value="Avidin_like"/>
    <property type="match status" value="1"/>
</dbReference>
<proteinExistence type="predicted"/>
<keyword evidence="2" id="KW-1185">Reference proteome</keyword>
<dbReference type="Proteomes" id="UP001597012">
    <property type="component" value="Unassembled WGS sequence"/>
</dbReference>
<protein>
    <submittedName>
        <fullName evidence="1">N-acetylglutamate synthase</fullName>
    </submittedName>
</protein>
<dbReference type="InterPro" id="IPR058595">
    <property type="entry name" value="Avidin-like"/>
</dbReference>
<name>A0ABW3B1Y1_9FLAO</name>
<comment type="caution">
    <text evidence="1">The sequence shown here is derived from an EMBL/GenBank/DDBJ whole genome shotgun (WGS) entry which is preliminary data.</text>
</comment>
<reference evidence="2" key="1">
    <citation type="journal article" date="2019" name="Int. J. Syst. Evol. Microbiol.">
        <title>The Global Catalogue of Microorganisms (GCM) 10K type strain sequencing project: providing services to taxonomists for standard genome sequencing and annotation.</title>
        <authorList>
            <consortium name="The Broad Institute Genomics Platform"/>
            <consortium name="The Broad Institute Genome Sequencing Center for Infectious Disease"/>
            <person name="Wu L."/>
            <person name="Ma J."/>
        </authorList>
    </citation>
    <scope>NUCLEOTIDE SEQUENCE [LARGE SCALE GENOMIC DNA]</scope>
    <source>
        <strain evidence="2">CCUG 61948</strain>
    </source>
</reference>